<evidence type="ECO:0000259" key="3">
    <source>
        <dbReference type="PROSITE" id="PS50891"/>
    </source>
</evidence>
<dbReference type="Pfam" id="PF03195">
    <property type="entry name" value="LOB"/>
    <property type="match status" value="1"/>
</dbReference>
<evidence type="ECO:0000313" key="5">
    <source>
        <dbReference type="Proteomes" id="UP001367508"/>
    </source>
</evidence>
<comment type="caution">
    <text evidence="4">The sequence shown here is derived from an EMBL/GenBank/DDBJ whole genome shotgun (WGS) entry which is preliminary data.</text>
</comment>
<proteinExistence type="inferred from homology"/>
<protein>
    <recommendedName>
        <fullName evidence="3">LOB domain-containing protein</fullName>
    </recommendedName>
</protein>
<accession>A0AAN9KCV6</accession>
<feature type="region of interest" description="Disordered" evidence="2">
    <location>
        <begin position="188"/>
        <end position="284"/>
    </location>
</feature>
<dbReference type="AlphaFoldDB" id="A0AAN9KCV6"/>
<dbReference type="PROSITE" id="PS50891">
    <property type="entry name" value="LOB"/>
    <property type="match status" value="1"/>
</dbReference>
<keyword evidence="5" id="KW-1185">Reference proteome</keyword>
<feature type="compositionally biased region" description="Basic and acidic residues" evidence="2">
    <location>
        <begin position="188"/>
        <end position="202"/>
    </location>
</feature>
<sequence>MSDGNYPCSLCRHQHRRHDGSCVFGQYFPINRYEDFENACSYFGFSNLVRIMSAVEPHERQATADSILREGTIWFNDVNHGALGYELKLSSLIESAERQLETVNKLLEYCRDQANQANPNMKMGTSSLAYSSTSSFRQQSTQLGDSNTQIPSLGRTELFSTFEKGESSNFASKEKESRVEEPMVDDKGENITFDKDSDDKEGNTTFDEVADKKGENTTFVKDDKGENTIFYKDENDKGRNITFNKDTDDKEKSITFDKDADDTDGNSAFDKNDDEGKNITFDKDAYDKRNNATFDKDASGKGKN</sequence>
<dbReference type="PANTHER" id="PTHR31301">
    <property type="entry name" value="LOB DOMAIN-CONTAINING PROTEIN 4-RELATED"/>
    <property type="match status" value="1"/>
</dbReference>
<evidence type="ECO:0000256" key="2">
    <source>
        <dbReference type="SAM" id="MobiDB-lite"/>
    </source>
</evidence>
<dbReference type="Proteomes" id="UP001367508">
    <property type="component" value="Unassembled WGS sequence"/>
</dbReference>
<feature type="domain" description="LOB" evidence="3">
    <location>
        <begin position="6"/>
        <end position="107"/>
    </location>
</feature>
<dbReference type="PANTHER" id="PTHR31301:SF103">
    <property type="entry name" value="LOB DOMAIN-CONTAINING PROTEIN 5-RELATED"/>
    <property type="match status" value="1"/>
</dbReference>
<name>A0AAN9KCV6_CANGL</name>
<reference evidence="4 5" key="1">
    <citation type="submission" date="2024-01" db="EMBL/GenBank/DDBJ databases">
        <title>The genomes of 5 underutilized Papilionoideae crops provide insights into root nodulation and disease resistanc.</title>
        <authorList>
            <person name="Jiang F."/>
        </authorList>
    </citation>
    <scope>NUCLEOTIDE SEQUENCE [LARGE SCALE GENOMIC DNA]</scope>
    <source>
        <strain evidence="4">LVBAO_FW01</strain>
        <tissue evidence="4">Leaves</tissue>
    </source>
</reference>
<evidence type="ECO:0000313" key="4">
    <source>
        <dbReference type="EMBL" id="KAK7313933.1"/>
    </source>
</evidence>
<dbReference type="EMBL" id="JAYMYQ010000009">
    <property type="protein sequence ID" value="KAK7313933.1"/>
    <property type="molecule type" value="Genomic_DNA"/>
</dbReference>
<gene>
    <name evidence="4" type="ORF">VNO77_39140</name>
</gene>
<feature type="region of interest" description="Disordered" evidence="2">
    <location>
        <begin position="164"/>
        <end position="183"/>
    </location>
</feature>
<feature type="compositionally biased region" description="Basic and acidic residues" evidence="2">
    <location>
        <begin position="270"/>
        <end position="284"/>
    </location>
</feature>
<comment type="similarity">
    <text evidence="1">Belongs to the LOB domain-containing protein family.</text>
</comment>
<feature type="compositionally biased region" description="Basic and acidic residues" evidence="2">
    <location>
        <begin position="209"/>
        <end position="258"/>
    </location>
</feature>
<organism evidence="4 5">
    <name type="scientific">Canavalia gladiata</name>
    <name type="common">Sword bean</name>
    <name type="synonym">Dolichos gladiatus</name>
    <dbReference type="NCBI Taxonomy" id="3824"/>
    <lineage>
        <taxon>Eukaryota</taxon>
        <taxon>Viridiplantae</taxon>
        <taxon>Streptophyta</taxon>
        <taxon>Embryophyta</taxon>
        <taxon>Tracheophyta</taxon>
        <taxon>Spermatophyta</taxon>
        <taxon>Magnoliopsida</taxon>
        <taxon>eudicotyledons</taxon>
        <taxon>Gunneridae</taxon>
        <taxon>Pentapetalae</taxon>
        <taxon>rosids</taxon>
        <taxon>fabids</taxon>
        <taxon>Fabales</taxon>
        <taxon>Fabaceae</taxon>
        <taxon>Papilionoideae</taxon>
        <taxon>50 kb inversion clade</taxon>
        <taxon>NPAAA clade</taxon>
        <taxon>indigoferoid/millettioid clade</taxon>
        <taxon>Phaseoleae</taxon>
        <taxon>Canavalia</taxon>
    </lineage>
</organism>
<evidence type="ECO:0000256" key="1">
    <source>
        <dbReference type="ARBA" id="ARBA00005474"/>
    </source>
</evidence>
<dbReference type="InterPro" id="IPR004883">
    <property type="entry name" value="LOB"/>
</dbReference>
<feature type="compositionally biased region" description="Basic and acidic residues" evidence="2">
    <location>
        <begin position="172"/>
        <end position="183"/>
    </location>
</feature>